<dbReference type="InterPro" id="IPR026444">
    <property type="entry name" value="Secre_tail"/>
</dbReference>
<feature type="domain" description="Fibronectin type-III" evidence="5">
    <location>
        <begin position="1052"/>
        <end position="1139"/>
    </location>
</feature>
<evidence type="ECO:0000256" key="2">
    <source>
        <dbReference type="ARBA" id="ARBA00022737"/>
    </source>
</evidence>
<dbReference type="InterPro" id="IPR003961">
    <property type="entry name" value="FN3_dom"/>
</dbReference>
<comment type="caution">
    <text evidence="6">The sequence shown here is derived from an EMBL/GenBank/DDBJ whole genome shotgun (WGS) entry which is preliminary data.</text>
</comment>
<dbReference type="GO" id="GO:0004553">
    <property type="term" value="F:hydrolase activity, hydrolyzing O-glycosyl compounds"/>
    <property type="evidence" value="ECO:0007669"/>
    <property type="project" value="UniProtKB-ARBA"/>
</dbReference>
<dbReference type="InterPro" id="IPR006558">
    <property type="entry name" value="LamG-like"/>
</dbReference>
<proteinExistence type="predicted"/>
<keyword evidence="7" id="KW-1185">Reference proteome</keyword>
<feature type="domain" description="Fibronectin type-III" evidence="5">
    <location>
        <begin position="868"/>
        <end position="955"/>
    </location>
</feature>
<dbReference type="SUPFAM" id="SSF49899">
    <property type="entry name" value="Concanavalin A-like lectins/glucanases"/>
    <property type="match status" value="2"/>
</dbReference>
<dbReference type="InterPro" id="IPR036116">
    <property type="entry name" value="FN3_sf"/>
</dbReference>
<evidence type="ECO:0000259" key="5">
    <source>
        <dbReference type="PROSITE" id="PS50853"/>
    </source>
</evidence>
<dbReference type="SMART" id="SM00560">
    <property type="entry name" value="LamGL"/>
    <property type="match status" value="2"/>
</dbReference>
<dbReference type="NCBIfam" id="TIGR04183">
    <property type="entry name" value="Por_Secre_tail"/>
    <property type="match status" value="1"/>
</dbReference>
<feature type="chain" id="PRO_5015151752" evidence="4">
    <location>
        <begin position="30"/>
        <end position="1226"/>
    </location>
</feature>
<dbReference type="Pfam" id="PF18962">
    <property type="entry name" value="Por_Secre_tail"/>
    <property type="match status" value="1"/>
</dbReference>
<name>A0A2P8DDL1_9BACT</name>
<feature type="signal peptide" evidence="4">
    <location>
        <begin position="1"/>
        <end position="29"/>
    </location>
</feature>
<reference evidence="6 7" key="1">
    <citation type="submission" date="2018-03" db="EMBL/GenBank/DDBJ databases">
        <title>Genomic Encyclopedia of Type Strains, Phase III (KMG-III): the genomes of soil and plant-associated and newly described type strains.</title>
        <authorList>
            <person name="Whitman W."/>
        </authorList>
    </citation>
    <scope>NUCLEOTIDE SEQUENCE [LARGE SCALE GENOMIC DNA]</scope>
    <source>
        <strain evidence="6 7">CGMCC 1.12700</strain>
    </source>
</reference>
<dbReference type="PROSITE" id="PS50853">
    <property type="entry name" value="FN3"/>
    <property type="match status" value="4"/>
</dbReference>
<feature type="domain" description="Fibronectin type-III" evidence="5">
    <location>
        <begin position="399"/>
        <end position="490"/>
    </location>
</feature>
<dbReference type="RefSeq" id="WP_106521940.1">
    <property type="nucleotide sequence ID" value="NZ_PYGD01000001.1"/>
</dbReference>
<accession>A0A2P8DDL1</accession>
<evidence type="ECO:0000256" key="4">
    <source>
        <dbReference type="SAM" id="SignalP"/>
    </source>
</evidence>
<feature type="domain" description="Fibronectin type-III" evidence="5">
    <location>
        <begin position="958"/>
        <end position="1050"/>
    </location>
</feature>
<evidence type="ECO:0000256" key="3">
    <source>
        <dbReference type="ARBA" id="ARBA00023157"/>
    </source>
</evidence>
<dbReference type="CDD" id="cd00063">
    <property type="entry name" value="FN3"/>
    <property type="match status" value="1"/>
</dbReference>
<dbReference type="SMART" id="SM00060">
    <property type="entry name" value="FN3"/>
    <property type="match status" value="4"/>
</dbReference>
<keyword evidence="1 4" id="KW-0732">Signal</keyword>
<dbReference type="Gene3D" id="2.60.120.200">
    <property type="match status" value="2"/>
</dbReference>
<keyword evidence="3" id="KW-1015">Disulfide bond</keyword>
<dbReference type="InterPro" id="IPR050991">
    <property type="entry name" value="ECM_Regulatory_Proteins"/>
</dbReference>
<organism evidence="6 7">
    <name type="scientific">Taibaiella chishuiensis</name>
    <dbReference type="NCBI Taxonomy" id="1434707"/>
    <lineage>
        <taxon>Bacteria</taxon>
        <taxon>Pseudomonadati</taxon>
        <taxon>Bacteroidota</taxon>
        <taxon>Chitinophagia</taxon>
        <taxon>Chitinophagales</taxon>
        <taxon>Chitinophagaceae</taxon>
        <taxon>Taibaiella</taxon>
    </lineage>
</organism>
<dbReference type="Proteomes" id="UP000240572">
    <property type="component" value="Unassembled WGS sequence"/>
</dbReference>
<dbReference type="PANTHER" id="PTHR46708">
    <property type="entry name" value="TENASCIN"/>
    <property type="match status" value="1"/>
</dbReference>
<dbReference type="InterPro" id="IPR013783">
    <property type="entry name" value="Ig-like_fold"/>
</dbReference>
<dbReference type="PANTHER" id="PTHR46708:SF10">
    <property type="entry name" value="RECEPTOR-TYPE TYROSINE-PROTEIN PHOSPHATASE ETA-LIKE"/>
    <property type="match status" value="1"/>
</dbReference>
<gene>
    <name evidence="6" type="ORF">B0I18_1011445</name>
</gene>
<evidence type="ECO:0000313" key="6">
    <source>
        <dbReference type="EMBL" id="PSK95279.1"/>
    </source>
</evidence>
<dbReference type="OrthoDB" id="1391570at2"/>
<dbReference type="Gene3D" id="2.60.40.10">
    <property type="entry name" value="Immunoglobulins"/>
    <property type="match status" value="3"/>
</dbReference>
<evidence type="ECO:0000256" key="1">
    <source>
        <dbReference type="ARBA" id="ARBA00022729"/>
    </source>
</evidence>
<sequence>MKLFNKLKKLISYSFALTVALAATDQAQAQGAGSAIRFTGAATSSANLSDSLSQALSQSDFTIEMWVKVRSNASDPVFIGNKNWASGANTGFLWCRYAANTLRFNFRANGRTRKDYNMTLDYAKWNHIAITVKRNGSITGYVNGRLNGTPINIAADSGYALHANFPLRLGADGNNAYTIDGDMDEVRIWNTIRTEADIRNNMCQKISGAESGLMAYYRIDETSGNTLTNSAAASTGFFDGSFAGAPVRIASGAAIGDAAVNLYATSFAGQSLNLTSAANGNIQLSGISDSMYGVHIFKVNAAPNTTAGIPNPGSNNVYYGIFPVNDTASYTLAYDYTNFPAAISNEGGIDLFNRYSTDSTWTLWGALKNTTANTLTKTAAKGRNDLVMGSFVPSVTCNIPTALNAQNISANGATLGWTTGGSNTWNLSYGTGAFTPGTGGTTLHNLSTAATTLTGLTANTTYRFYVQDSCAALNSSSAWAGPFSFTTAMDYSSFGSGYAMNFQGTAANEHVNLGDSLSGAIAKTNFTIETWIRFNNPSSDPSFIGNKDWASGQNTGILWCWNGGNSLRFNFKPAGGTRRDYDMTVPDPSAWNHIAMVVDRSGMLTAYLNGIQAGTPINIAADSGRSLDGVLPLRIGQDGTGVYGPKFKGAMDELKIWNKALTVNELRQHICQKVNGNDTNLIAYYRMDETAGNVLTNLAQASGAVFNGVLMNNPQRIISGAAIGDTSINNYPTDWTGLSLSLGSNAQGSITIDSIAAGALGMHVYRINNAPNFTNGIVQLGSTNNHFGVFIPGNKNAAYKMSYNYSAYPTAVANNTQLHIYNRGSNADMTWIQTPAQNNTTSNTIGLSPATAVKQYILADFSAAACPTPANISTTGIDTGKATINWTSTAAGHIIEYGNNGFVPGTGTTVSATGASLTLNNLDAAQTYTFYIKDSCSATSSSAWVGPFTFTTLNPCPLPVNITADSITDASMVIKWVDNGMVTQDYIVSWGVQGFGNPAFGIQTNVNEKRFELTGAGANTAYDFYVRTNCNSSVSNSGWAGPFTFSTLACNVATGVSTTQITSTGAKASWTGTSGHWNLEYGTEGFNRGTGTPVSNLTAASYTFSNLAANTAYDFYLQDSCTVGINPWKGPYSFRTIQPTAIDKTAGSLAFGLYPNPAQDQVTVQLPASGEATTIIIRNNLGSIVYETITRNATTAISTSQLTSGIYFISLSQGQSSGNRKIVVQH</sequence>
<protein>
    <submittedName>
        <fullName evidence="6">Putative secreted protein (Por secretion system target)</fullName>
    </submittedName>
</protein>
<dbReference type="InterPro" id="IPR013320">
    <property type="entry name" value="ConA-like_dom_sf"/>
</dbReference>
<dbReference type="AlphaFoldDB" id="A0A2P8DDL1"/>
<evidence type="ECO:0000313" key="7">
    <source>
        <dbReference type="Proteomes" id="UP000240572"/>
    </source>
</evidence>
<dbReference type="Pfam" id="PF13385">
    <property type="entry name" value="Laminin_G_3"/>
    <property type="match status" value="2"/>
</dbReference>
<dbReference type="EMBL" id="PYGD01000001">
    <property type="protein sequence ID" value="PSK95279.1"/>
    <property type="molecule type" value="Genomic_DNA"/>
</dbReference>
<keyword evidence="2" id="KW-0677">Repeat</keyword>
<dbReference type="SUPFAM" id="SSF49265">
    <property type="entry name" value="Fibronectin type III"/>
    <property type="match status" value="3"/>
</dbReference>
<dbReference type="GO" id="GO:0005975">
    <property type="term" value="P:carbohydrate metabolic process"/>
    <property type="evidence" value="ECO:0007669"/>
    <property type="project" value="UniProtKB-ARBA"/>
</dbReference>